<dbReference type="InterPro" id="IPR023408">
    <property type="entry name" value="MscS_beta-dom_sf"/>
</dbReference>
<dbReference type="Proteomes" id="UP000664044">
    <property type="component" value="Unassembled WGS sequence"/>
</dbReference>
<evidence type="ECO:0000313" key="7">
    <source>
        <dbReference type="EMBL" id="MBO0354779.1"/>
    </source>
</evidence>
<keyword evidence="8" id="KW-1185">Reference proteome</keyword>
<feature type="transmembrane region" description="Helical" evidence="5">
    <location>
        <begin position="146"/>
        <end position="165"/>
    </location>
</feature>
<dbReference type="InterPro" id="IPR030192">
    <property type="entry name" value="YbdG"/>
</dbReference>
<dbReference type="Pfam" id="PF00924">
    <property type="entry name" value="MS_channel_2nd"/>
    <property type="match status" value="1"/>
</dbReference>
<dbReference type="InterPro" id="IPR006685">
    <property type="entry name" value="MscS_channel_2nd"/>
</dbReference>
<evidence type="ECO:0000256" key="4">
    <source>
        <dbReference type="ARBA" id="ARBA00023136"/>
    </source>
</evidence>
<keyword evidence="4 5" id="KW-0472">Membrane</keyword>
<sequence>MDKDLGRLLYNYLIELGMAEGIATYINLIVLMLVVLILVLLLDVLIWKILRGVSVRLARKSKNNFDNFLVAHRVPRYVAHVVPLTILLEFVPVAFEDFDYAEMIALKTIKILFVLLVLVIFRKFFKSVNDYLKTRPKFKDKPINSYVQVFMIFAWIVGILTIFAIVTGTTVWKFFTALGAASAVVLLIFKDSILGLVASIQVTINDMVRIGDWITFEKYGADGDVVEISLATVKVRNFDMTITTIPTYALISDSFKNWRSMQVSGGRRIKRSLIIRQKSIRFLTEEEVEKLKKIQLVEAYIGARNEQIKAYNQDNKINKELLVNGRNLTNFGVFRKYVTTYLEGHSAINKSMTLMVRQLQPTPQGIPLEIYAFSSDKRWENYEYVMADIFDHLLAALPYFSLELFELPVTKDFVPVEEDEPKS</sequence>
<feature type="transmembrane region" description="Helical" evidence="5">
    <location>
        <begin position="171"/>
        <end position="189"/>
    </location>
</feature>
<proteinExistence type="predicted"/>
<evidence type="ECO:0000256" key="2">
    <source>
        <dbReference type="ARBA" id="ARBA00022692"/>
    </source>
</evidence>
<evidence type="ECO:0000259" key="6">
    <source>
        <dbReference type="Pfam" id="PF00924"/>
    </source>
</evidence>
<accession>A0ABS3G5U5</accession>
<name>A0ABS3G5U5_9FLAO</name>
<evidence type="ECO:0000256" key="1">
    <source>
        <dbReference type="ARBA" id="ARBA00004370"/>
    </source>
</evidence>
<feature type="transmembrane region" description="Helical" evidence="5">
    <location>
        <begin position="25"/>
        <end position="50"/>
    </location>
</feature>
<comment type="subcellular location">
    <subcellularLocation>
        <location evidence="1">Membrane</location>
    </subcellularLocation>
</comment>
<evidence type="ECO:0000256" key="3">
    <source>
        <dbReference type="ARBA" id="ARBA00022989"/>
    </source>
</evidence>
<evidence type="ECO:0000256" key="5">
    <source>
        <dbReference type="SAM" id="Phobius"/>
    </source>
</evidence>
<dbReference type="SUPFAM" id="SSF50182">
    <property type="entry name" value="Sm-like ribonucleoproteins"/>
    <property type="match status" value="1"/>
</dbReference>
<comment type="caution">
    <text evidence="7">The sequence shown here is derived from an EMBL/GenBank/DDBJ whole genome shotgun (WGS) entry which is preliminary data.</text>
</comment>
<feature type="transmembrane region" description="Helical" evidence="5">
    <location>
        <begin position="77"/>
        <end position="95"/>
    </location>
</feature>
<evidence type="ECO:0000313" key="8">
    <source>
        <dbReference type="Proteomes" id="UP000664044"/>
    </source>
</evidence>
<protein>
    <submittedName>
        <fullName evidence="7">Mechanosensitive ion channel</fullName>
    </submittedName>
</protein>
<keyword evidence="3 5" id="KW-1133">Transmembrane helix</keyword>
<dbReference type="EMBL" id="JAFLNL010000006">
    <property type="protein sequence ID" value="MBO0354779.1"/>
    <property type="molecule type" value="Genomic_DNA"/>
</dbReference>
<dbReference type="PANTHER" id="PTHR30414:SF0">
    <property type="entry name" value="MINICONDUCTANCE MECHANOSENSITIVE CHANNEL YBDG"/>
    <property type="match status" value="1"/>
</dbReference>
<dbReference type="PANTHER" id="PTHR30414">
    <property type="entry name" value="MINICONDUCTANCE MECHANOSENSITIVE CHANNEL YBDG"/>
    <property type="match status" value="1"/>
</dbReference>
<reference evidence="7 8" key="1">
    <citation type="submission" date="2021-03" db="EMBL/GenBank/DDBJ databases">
        <title>Muricauda lutimaris sp. nov. and Muricauda ruestringensis sp. nov, two marine members of the Flavobacteriaceae isolated from deep sea sediments of Western Pacific.</title>
        <authorList>
            <person name="Zhao S."/>
            <person name="Liu R."/>
        </authorList>
    </citation>
    <scope>NUCLEOTIDE SEQUENCE [LARGE SCALE GENOMIC DNA]</scope>
    <source>
        <strain evidence="7 8">BC31-1-A7</strain>
    </source>
</reference>
<feature type="transmembrane region" description="Helical" evidence="5">
    <location>
        <begin position="107"/>
        <end position="125"/>
    </location>
</feature>
<organism evidence="7 8">
    <name type="scientific">Flagellimonas aurea</name>
    <dbReference type="NCBI Taxonomy" id="2915619"/>
    <lineage>
        <taxon>Bacteria</taxon>
        <taxon>Pseudomonadati</taxon>
        <taxon>Bacteroidota</taxon>
        <taxon>Flavobacteriia</taxon>
        <taxon>Flavobacteriales</taxon>
        <taxon>Flavobacteriaceae</taxon>
        <taxon>Flagellimonas</taxon>
    </lineage>
</organism>
<feature type="domain" description="Mechanosensitive ion channel MscS" evidence="6">
    <location>
        <begin position="191"/>
        <end position="259"/>
    </location>
</feature>
<gene>
    <name evidence="7" type="ORF">J0656_12200</name>
</gene>
<keyword evidence="2 5" id="KW-0812">Transmembrane</keyword>
<dbReference type="RefSeq" id="WP_207034201.1">
    <property type="nucleotide sequence ID" value="NZ_JAFLNL010000006.1"/>
</dbReference>
<dbReference type="InterPro" id="IPR010920">
    <property type="entry name" value="LSM_dom_sf"/>
</dbReference>
<dbReference type="Gene3D" id="2.30.30.60">
    <property type="match status" value="1"/>
</dbReference>